<dbReference type="Proteomes" id="UP000243579">
    <property type="component" value="Unassembled WGS sequence"/>
</dbReference>
<reference evidence="5 6" key="1">
    <citation type="journal article" date="2014" name="Genome Biol. Evol.">
        <title>The secreted proteins of Achlya hypogyna and Thraustotheca clavata identify the ancestral oomycete secretome and reveal gene acquisitions by horizontal gene transfer.</title>
        <authorList>
            <person name="Misner I."/>
            <person name="Blouin N."/>
            <person name="Leonard G."/>
            <person name="Richards T.A."/>
            <person name="Lane C.E."/>
        </authorList>
    </citation>
    <scope>NUCLEOTIDE SEQUENCE [LARGE SCALE GENOMIC DNA]</scope>
    <source>
        <strain evidence="5 6">ATCC 48635</strain>
    </source>
</reference>
<protein>
    <submittedName>
        <fullName evidence="5">Ankyrin repeat domain-containing protein 50-like</fullName>
    </submittedName>
</protein>
<evidence type="ECO:0000313" key="5">
    <source>
        <dbReference type="EMBL" id="OQR92539.1"/>
    </source>
</evidence>
<feature type="repeat" description="ANK" evidence="3">
    <location>
        <begin position="375"/>
        <end position="407"/>
    </location>
</feature>
<comment type="caution">
    <text evidence="5">The sequence shown here is derived from an EMBL/GenBank/DDBJ whole genome shotgun (WGS) entry which is preliminary data.</text>
</comment>
<feature type="repeat" description="ANK" evidence="3">
    <location>
        <begin position="342"/>
        <end position="374"/>
    </location>
</feature>
<dbReference type="SMART" id="SM00248">
    <property type="entry name" value="ANK"/>
    <property type="match status" value="5"/>
</dbReference>
<keyword evidence="6" id="KW-1185">Reference proteome</keyword>
<evidence type="ECO:0000256" key="1">
    <source>
        <dbReference type="ARBA" id="ARBA00022737"/>
    </source>
</evidence>
<feature type="region of interest" description="Disordered" evidence="4">
    <location>
        <begin position="722"/>
        <end position="746"/>
    </location>
</feature>
<evidence type="ECO:0000256" key="4">
    <source>
        <dbReference type="SAM" id="MobiDB-lite"/>
    </source>
</evidence>
<dbReference type="EMBL" id="JNBR01000454">
    <property type="protein sequence ID" value="OQR92539.1"/>
    <property type="molecule type" value="Genomic_DNA"/>
</dbReference>
<feature type="repeat" description="ANK" evidence="3">
    <location>
        <begin position="487"/>
        <end position="523"/>
    </location>
</feature>
<accession>A0A1V9Z3F9</accession>
<organism evidence="5 6">
    <name type="scientific">Achlya hypogyna</name>
    <name type="common">Oomycete</name>
    <name type="synonym">Protoachlya hypogyna</name>
    <dbReference type="NCBI Taxonomy" id="1202772"/>
    <lineage>
        <taxon>Eukaryota</taxon>
        <taxon>Sar</taxon>
        <taxon>Stramenopiles</taxon>
        <taxon>Oomycota</taxon>
        <taxon>Saprolegniomycetes</taxon>
        <taxon>Saprolegniales</taxon>
        <taxon>Achlyaceae</taxon>
        <taxon>Achlya</taxon>
    </lineage>
</organism>
<keyword evidence="1" id="KW-0677">Repeat</keyword>
<dbReference type="PANTHER" id="PTHR24134:SF9">
    <property type="entry name" value="ANKYRIN REPEAT AND SOCS BOX PROTEIN 8"/>
    <property type="match status" value="1"/>
</dbReference>
<name>A0A1V9Z3F9_ACHHY</name>
<dbReference type="InterPro" id="IPR011993">
    <property type="entry name" value="PH-like_dom_sf"/>
</dbReference>
<evidence type="ECO:0000256" key="2">
    <source>
        <dbReference type="ARBA" id="ARBA00023043"/>
    </source>
</evidence>
<dbReference type="AlphaFoldDB" id="A0A1V9Z3F9"/>
<dbReference type="SUPFAM" id="SSF48403">
    <property type="entry name" value="Ankyrin repeat"/>
    <property type="match status" value="1"/>
</dbReference>
<proteinExistence type="predicted"/>
<dbReference type="Gene3D" id="1.25.40.20">
    <property type="entry name" value="Ankyrin repeat-containing domain"/>
    <property type="match status" value="2"/>
</dbReference>
<dbReference type="OrthoDB" id="7464126at2759"/>
<dbReference type="PROSITE" id="PS50297">
    <property type="entry name" value="ANK_REP_REGION"/>
    <property type="match status" value="2"/>
</dbReference>
<evidence type="ECO:0000256" key="3">
    <source>
        <dbReference type="PROSITE-ProRule" id="PRU00023"/>
    </source>
</evidence>
<dbReference type="InterPro" id="IPR036770">
    <property type="entry name" value="Ankyrin_rpt-contain_sf"/>
</dbReference>
<dbReference type="STRING" id="1202772.A0A1V9Z3F9"/>
<dbReference type="PANTHER" id="PTHR24134">
    <property type="entry name" value="ANKYRIN REPEAT-CONTAINING PROTEIN DDB_G0279043"/>
    <property type="match status" value="1"/>
</dbReference>
<dbReference type="Pfam" id="PF13637">
    <property type="entry name" value="Ank_4"/>
    <property type="match status" value="1"/>
</dbReference>
<keyword evidence="2 3" id="KW-0040">ANK repeat</keyword>
<dbReference type="Pfam" id="PF12796">
    <property type="entry name" value="Ank_2"/>
    <property type="match status" value="1"/>
</dbReference>
<dbReference type="InterPro" id="IPR002110">
    <property type="entry name" value="Ankyrin_rpt"/>
</dbReference>
<gene>
    <name evidence="5" type="ORF">ACHHYP_03525</name>
</gene>
<dbReference type="PROSITE" id="PS50088">
    <property type="entry name" value="ANK_REPEAT"/>
    <property type="match status" value="3"/>
</dbReference>
<evidence type="ECO:0000313" key="6">
    <source>
        <dbReference type="Proteomes" id="UP000243579"/>
    </source>
</evidence>
<dbReference type="Gene3D" id="2.30.29.30">
    <property type="entry name" value="Pleckstrin-homology domain (PH domain)/Phosphotyrosine-binding domain (PTB)"/>
    <property type="match status" value="1"/>
</dbReference>
<sequence>MGAPRPDVKSMEMQLPPMSNAFHCSAYKMAMSHRREKNSLYQRSLIGMDGLYEVVFHDRDLGLRLDINGAGDVVVHSVRKPPALPPKSGRAVVSAKPAPPSNLELIVPGDILVSIGCIGVRAGDVSLKEVAELIQLQARPIRLVFESQVARNLKCQLQETLGRLVFEPKMQPRFDVGLSTRDLVFQTSLEMVIDFSFNLYAWFDPLRVMHLVLFDDVLLITEAKDKGQRKSRLLVKYLFPLQLLHARDLIAQADYIPSSFELLHPSRTFTFVARDEAAKKEMLDALTMAIALAANASAVQRGWQYQFVSGTLHQCALQGNARGIEHTMRRSPPSAVNEPDVNGWTPLFYAAIRSHSKVIRQLATLGIDLNAADDFGLTALHYACLYQCPSSVDALVECGADVHCKDVYGRSPLFLCAINEDPLLPEPLPVDLRAVKLCMQLLVAAGADLNTTDGEGLSALEHNLCVDVPKVRALLEAGVVLDTVYEGENTILHLACDHANMSVHPDLIQVLLEFGAQPNAVNADGNTALHLLCYQYHARLESLALWENTVVRAMELLIAHGARFNLANVAGATVEQLLESHHVPCAVGKALVLWQSKRRILASPRVLDRADGPKQRQIVQLQVQPAEPPPSACSICRWECEWQPATSFFDVSAWTKATSRVGLYSCSVCLVAVCGLCSLKHLGVYLVHSTTQAHYDLPPSLQSKTVCDGCYNFAFYDLAREMQSEPPPPSSRPRPRTRSLQGLRLY</sequence>
<dbReference type="SUPFAM" id="SSF50729">
    <property type="entry name" value="PH domain-like"/>
    <property type="match status" value="1"/>
</dbReference>